<dbReference type="RefSeq" id="WP_123876000.1">
    <property type="nucleotide sequence ID" value="NZ_PKRU02000023.1"/>
</dbReference>
<reference evidence="1 2" key="1">
    <citation type="submission" date="2018-11" db="EMBL/GenBank/DDBJ databases">
        <title>Genome Analysis of Haplotype D of Candidatus Liberibacter Solanacearum.</title>
        <authorList>
            <person name="Katsir L."/>
            <person name="Ruan Z."/>
            <person name="Santos Garcia D."/>
            <person name="Piasezky A."/>
            <person name="Jiang J."/>
            <person name="Sela N."/>
            <person name="Freilich S."/>
            <person name="Bahar O."/>
        </authorList>
    </citation>
    <scope>NUCLEOTIDE SEQUENCE [LARGE SCALE GENOMIC DNA]</scope>
    <source>
        <strain evidence="2">haplotype D1</strain>
    </source>
</reference>
<dbReference type="Proteomes" id="UP000236895">
    <property type="component" value="Unassembled WGS sequence"/>
</dbReference>
<accession>A0A424FLY5</accession>
<dbReference type="EMBL" id="PKRU02000023">
    <property type="protein sequence ID" value="RPD37174.1"/>
    <property type="molecule type" value="Genomic_DNA"/>
</dbReference>
<protein>
    <recommendedName>
        <fullName evidence="3">Lipoprotein</fullName>
    </recommendedName>
</protein>
<evidence type="ECO:0000313" key="2">
    <source>
        <dbReference type="Proteomes" id="UP000236895"/>
    </source>
</evidence>
<comment type="caution">
    <text evidence="1">The sequence shown here is derived from an EMBL/GenBank/DDBJ whole genome shotgun (WGS) entry which is preliminary data.</text>
</comment>
<evidence type="ECO:0000313" key="1">
    <source>
        <dbReference type="EMBL" id="RPD37174.1"/>
    </source>
</evidence>
<sequence length="134" mass="15318">MDIRKLGLSSTIAILSTTIFLGGCDLFKSPEQLKAEKIARLSSTWEGKSNKFREAQAKLEESSKRKYELLDKYKKEFENNEFVPGLKEAVDEEGEIEKEYDKAYDESQAVWNKLRPYLQTKEYGAIATNCFSSG</sequence>
<gene>
    <name evidence="1" type="ORF">C0030_003980</name>
</gene>
<proteinExistence type="predicted"/>
<dbReference type="AlphaFoldDB" id="A0A424FLY5"/>
<dbReference type="PROSITE" id="PS51257">
    <property type="entry name" value="PROKAR_LIPOPROTEIN"/>
    <property type="match status" value="1"/>
</dbReference>
<organism evidence="1 2">
    <name type="scientific">Candidatus Liberibacter solanacearum</name>
    <dbReference type="NCBI Taxonomy" id="556287"/>
    <lineage>
        <taxon>Bacteria</taxon>
        <taxon>Pseudomonadati</taxon>
        <taxon>Pseudomonadota</taxon>
        <taxon>Alphaproteobacteria</taxon>
        <taxon>Hyphomicrobiales</taxon>
        <taxon>Rhizobiaceae</taxon>
        <taxon>Liberibacter</taxon>
    </lineage>
</organism>
<evidence type="ECO:0008006" key="3">
    <source>
        <dbReference type="Google" id="ProtNLM"/>
    </source>
</evidence>
<name>A0A424FLY5_9HYPH</name>